<evidence type="ECO:0000256" key="4">
    <source>
        <dbReference type="SAM" id="MobiDB-lite"/>
    </source>
</evidence>
<gene>
    <name evidence="6" type="ORF">F0562_023791</name>
</gene>
<organism evidence="6 7">
    <name type="scientific">Nyssa sinensis</name>
    <dbReference type="NCBI Taxonomy" id="561372"/>
    <lineage>
        <taxon>Eukaryota</taxon>
        <taxon>Viridiplantae</taxon>
        <taxon>Streptophyta</taxon>
        <taxon>Embryophyta</taxon>
        <taxon>Tracheophyta</taxon>
        <taxon>Spermatophyta</taxon>
        <taxon>Magnoliopsida</taxon>
        <taxon>eudicotyledons</taxon>
        <taxon>Gunneridae</taxon>
        <taxon>Pentapetalae</taxon>
        <taxon>asterids</taxon>
        <taxon>Cornales</taxon>
        <taxon>Nyssaceae</taxon>
        <taxon>Nyssa</taxon>
    </lineage>
</organism>
<reference evidence="6 7" key="1">
    <citation type="submission" date="2019-09" db="EMBL/GenBank/DDBJ databases">
        <title>A chromosome-level genome assembly of the Chinese tupelo Nyssa sinensis.</title>
        <authorList>
            <person name="Yang X."/>
            <person name="Kang M."/>
            <person name="Yang Y."/>
            <person name="Xiong H."/>
            <person name="Wang M."/>
            <person name="Zhang Z."/>
            <person name="Wang Z."/>
            <person name="Wu H."/>
            <person name="Ma T."/>
            <person name="Liu J."/>
            <person name="Xi Z."/>
        </authorList>
    </citation>
    <scope>NUCLEOTIDE SEQUENCE [LARGE SCALE GENOMIC DNA]</scope>
    <source>
        <strain evidence="6">J267</strain>
        <tissue evidence="6">Leaf</tissue>
    </source>
</reference>
<dbReference type="FunFam" id="1.10.20.70:FF:000001">
    <property type="entry name" value="Cleavage stimulation factor subunit 2"/>
    <property type="match status" value="1"/>
</dbReference>
<dbReference type="InterPro" id="IPR026896">
    <property type="entry name" value="CSTF_C"/>
</dbReference>
<dbReference type="GO" id="GO:0005634">
    <property type="term" value="C:nucleus"/>
    <property type="evidence" value="ECO:0007669"/>
    <property type="project" value="UniProtKB-SubCell"/>
</dbReference>
<evidence type="ECO:0000256" key="2">
    <source>
        <dbReference type="ARBA" id="ARBA00022884"/>
    </source>
</evidence>
<evidence type="ECO:0000256" key="3">
    <source>
        <dbReference type="ARBA" id="ARBA00023242"/>
    </source>
</evidence>
<dbReference type="PANTHER" id="PTHR47866">
    <property type="entry name" value="HYDROXYPROLINE-RICH GLYCOPROTEIN FAMILY PROTEIN"/>
    <property type="match status" value="1"/>
</dbReference>
<dbReference type="GO" id="GO:0031124">
    <property type="term" value="P:mRNA 3'-end processing"/>
    <property type="evidence" value="ECO:0007669"/>
    <property type="project" value="InterPro"/>
</dbReference>
<dbReference type="Pfam" id="PF14304">
    <property type="entry name" value="CSTF_C"/>
    <property type="match status" value="1"/>
</dbReference>
<protein>
    <recommendedName>
        <fullName evidence="5">Transcription termination and cleavage factor C-terminal domain-containing protein</fullName>
    </recommendedName>
</protein>
<comment type="subcellular location">
    <subcellularLocation>
        <location evidence="1">Nucleus</location>
    </subcellularLocation>
</comment>
<dbReference type="Proteomes" id="UP000325577">
    <property type="component" value="Linkage Group LG12"/>
</dbReference>
<feature type="region of interest" description="Disordered" evidence="4">
    <location>
        <begin position="1"/>
        <end position="52"/>
    </location>
</feature>
<dbReference type="AlphaFoldDB" id="A0A5J5BKD3"/>
<keyword evidence="7" id="KW-1185">Reference proteome</keyword>
<feature type="compositionally biased region" description="Polar residues" evidence="4">
    <location>
        <begin position="35"/>
        <end position="49"/>
    </location>
</feature>
<evidence type="ECO:0000256" key="1">
    <source>
        <dbReference type="ARBA" id="ARBA00004123"/>
    </source>
</evidence>
<feature type="region of interest" description="Disordered" evidence="4">
    <location>
        <begin position="87"/>
        <end position="160"/>
    </location>
</feature>
<name>A0A5J5BKD3_9ASTE</name>
<feature type="domain" description="Transcription termination and cleavage factor C-terminal" evidence="5">
    <location>
        <begin position="267"/>
        <end position="301"/>
    </location>
</feature>
<dbReference type="InterPro" id="IPR038192">
    <property type="entry name" value="CSTF_C_sf"/>
</dbReference>
<keyword evidence="3" id="KW-0539">Nucleus</keyword>
<sequence>MPISSAAAPPINLQSQSLPSHPLQSVQQPKGHPTAQASQMSLPQSSQIPSVPPLSLHAASQALSLLQPPMPTPSTQTQQPLQTSGILHLPLQPPLPPQPRPPSVPSFPHQLHSQLGPNAGFQHSGAPQLHHSQPMFHLGAKPPPSMGPSFPAGTATTSKPTATSVTVSGLASLMNPVSLVAFTWVSHGLMSLSLNLGCLVGGSQLGMEFNNQIGSSIQADRGSGWMPGLPESTAGIQLPGPPPLVHGQMGPGNRPPRPSPLTPEMEKALLQQVMSLTPEQINLLPPEQRNQVLQLQQMLRH</sequence>
<evidence type="ECO:0000259" key="5">
    <source>
        <dbReference type="Pfam" id="PF14304"/>
    </source>
</evidence>
<proteinExistence type="predicted"/>
<feature type="compositionally biased region" description="Pro residues" evidence="4">
    <location>
        <begin position="91"/>
        <end position="105"/>
    </location>
</feature>
<dbReference type="OrthoDB" id="272703at2759"/>
<dbReference type="PANTHER" id="PTHR47866:SF2">
    <property type="entry name" value="HYDROXYPROLINE-RICH GLYCOPROTEIN FAMILY PROTEIN"/>
    <property type="match status" value="1"/>
</dbReference>
<keyword evidence="2" id="KW-0694">RNA-binding</keyword>
<dbReference type="Gene3D" id="1.10.20.70">
    <property type="entry name" value="Transcription termination and cleavage factor, C-terminal domain"/>
    <property type="match status" value="1"/>
</dbReference>
<dbReference type="EMBL" id="CM018035">
    <property type="protein sequence ID" value="KAA8542710.1"/>
    <property type="molecule type" value="Genomic_DNA"/>
</dbReference>
<evidence type="ECO:0000313" key="7">
    <source>
        <dbReference type="Proteomes" id="UP000325577"/>
    </source>
</evidence>
<dbReference type="GO" id="GO:0003723">
    <property type="term" value="F:RNA binding"/>
    <property type="evidence" value="ECO:0007669"/>
    <property type="project" value="UniProtKB-KW"/>
</dbReference>
<accession>A0A5J5BKD3</accession>
<feature type="compositionally biased region" description="Low complexity" evidence="4">
    <location>
        <begin position="13"/>
        <end position="29"/>
    </location>
</feature>
<evidence type="ECO:0000313" key="6">
    <source>
        <dbReference type="EMBL" id="KAA8542710.1"/>
    </source>
</evidence>